<dbReference type="WBParaSite" id="ALUE_0001289601-mRNA-1">
    <property type="protein sequence ID" value="ALUE_0001289601-mRNA-1"/>
    <property type="gene ID" value="ALUE_0001289601"/>
</dbReference>
<sequence>MKPCSHEIFNYRPVSLTSSVFIVVEVVVPDPLYNHSIRINFSSSNQWHYSIQRSIVHNVNN</sequence>
<name>A0A0M3I6Z9_ASCLU</name>
<proteinExistence type="predicted"/>
<dbReference type="AlphaFoldDB" id="A0A0M3I6Z9"/>
<keyword evidence="1" id="KW-1185">Reference proteome</keyword>
<reference evidence="2" key="1">
    <citation type="submission" date="2017-02" db="UniProtKB">
        <authorList>
            <consortium name="WormBaseParasite"/>
        </authorList>
    </citation>
    <scope>IDENTIFICATION</scope>
</reference>
<dbReference type="Proteomes" id="UP000036681">
    <property type="component" value="Unplaced"/>
</dbReference>
<evidence type="ECO:0000313" key="2">
    <source>
        <dbReference type="WBParaSite" id="ALUE_0001289601-mRNA-1"/>
    </source>
</evidence>
<accession>A0A0M3I6Z9</accession>
<protein>
    <submittedName>
        <fullName evidence="2">Ovule protein</fullName>
    </submittedName>
</protein>
<organism evidence="1 2">
    <name type="scientific">Ascaris lumbricoides</name>
    <name type="common">Giant roundworm</name>
    <dbReference type="NCBI Taxonomy" id="6252"/>
    <lineage>
        <taxon>Eukaryota</taxon>
        <taxon>Metazoa</taxon>
        <taxon>Ecdysozoa</taxon>
        <taxon>Nematoda</taxon>
        <taxon>Chromadorea</taxon>
        <taxon>Rhabditida</taxon>
        <taxon>Spirurina</taxon>
        <taxon>Ascaridomorpha</taxon>
        <taxon>Ascaridoidea</taxon>
        <taxon>Ascarididae</taxon>
        <taxon>Ascaris</taxon>
    </lineage>
</organism>
<evidence type="ECO:0000313" key="1">
    <source>
        <dbReference type="Proteomes" id="UP000036681"/>
    </source>
</evidence>